<dbReference type="Proteomes" id="UP000268535">
    <property type="component" value="Unassembled WGS sequence"/>
</dbReference>
<dbReference type="GO" id="GO:0006099">
    <property type="term" value="P:tricarboxylic acid cycle"/>
    <property type="evidence" value="ECO:0007669"/>
    <property type="project" value="TreeGrafter"/>
</dbReference>
<evidence type="ECO:0000256" key="4">
    <source>
        <dbReference type="HAMAP-Rule" id="MF_03057"/>
    </source>
</evidence>
<protein>
    <recommendedName>
        <fullName evidence="4">Succinate dehydrogenase assembly factor 2, mitochondrial</fullName>
        <shortName evidence="4">SDH assembly factor 2</shortName>
        <shortName evidence="4">SDHAF2</shortName>
    </recommendedName>
</protein>
<evidence type="ECO:0000256" key="2">
    <source>
        <dbReference type="ARBA" id="ARBA00023128"/>
    </source>
</evidence>
<dbReference type="Pfam" id="PF03937">
    <property type="entry name" value="Sdh5"/>
    <property type="match status" value="1"/>
</dbReference>
<dbReference type="PANTHER" id="PTHR12469:SF2">
    <property type="entry name" value="SUCCINATE DEHYDROGENASE ASSEMBLY FACTOR 2, MITOCHONDRIAL"/>
    <property type="match status" value="1"/>
</dbReference>
<reference evidence="5" key="3">
    <citation type="submission" date="2018-08" db="EMBL/GenBank/DDBJ databases">
        <title>Leveraging single-cell genomics to expand the Fungal Tree of Life.</title>
        <authorList>
            <consortium name="DOE Joint Genome Institute"/>
            <person name="Ahrendt S.R."/>
            <person name="Quandt C.A."/>
            <person name="Ciobanu D."/>
            <person name="Clum A."/>
            <person name="Salamov A."/>
            <person name="Andreopoulos B."/>
            <person name="Cheng J.-F."/>
            <person name="Woyke T."/>
            <person name="Pelin A."/>
            <person name="Henrissat B."/>
            <person name="Reynolds N."/>
            <person name="Benny G.L."/>
            <person name="Smith M.E."/>
            <person name="James T.Y."/>
            <person name="Grigoriev I.V."/>
        </authorList>
    </citation>
    <scope>NUCLEOTIDE SEQUENCE</scope>
    <source>
        <strain evidence="5">ATCC 52028</strain>
    </source>
</reference>
<evidence type="ECO:0000313" key="5">
    <source>
        <dbReference type="EMBL" id="RKO94937.1"/>
    </source>
</evidence>
<dbReference type="GO" id="GO:0005759">
    <property type="term" value="C:mitochondrial matrix"/>
    <property type="evidence" value="ECO:0007669"/>
    <property type="project" value="UniProtKB-SubCell"/>
</dbReference>
<dbReference type="Gene3D" id="1.10.150.250">
    <property type="entry name" value="Flavinator of succinate dehydrogenase"/>
    <property type="match status" value="1"/>
</dbReference>
<name>A0A4V1ISW1_9FUNG</name>
<evidence type="ECO:0000313" key="7">
    <source>
        <dbReference type="Proteomes" id="UP000268535"/>
    </source>
</evidence>
<reference evidence="7 8" key="1">
    <citation type="journal article" date="2018" name="Nat. Microbiol.">
        <title>Leveraging single-cell genomics to expand the fungal tree of life.</title>
        <authorList>
            <person name="Ahrendt S.R."/>
            <person name="Quandt C.A."/>
            <person name="Ciobanu D."/>
            <person name="Clum A."/>
            <person name="Salamov A."/>
            <person name="Andreopoulos B."/>
            <person name="Cheng J.F."/>
            <person name="Woyke T."/>
            <person name="Pelin A."/>
            <person name="Henrissat B."/>
            <person name="Reynolds N.K."/>
            <person name="Benny G.L."/>
            <person name="Smith M.E."/>
            <person name="James T.Y."/>
            <person name="Grigoriev I.V."/>
        </authorList>
    </citation>
    <scope>NUCLEOTIDE SEQUENCE [LARGE SCALE GENOMIC DNA]</scope>
    <source>
        <strain evidence="7 8">ATCC 52028</strain>
    </source>
</reference>
<dbReference type="PANTHER" id="PTHR12469">
    <property type="entry name" value="PROTEIN EMI5 HOMOLOG, MITOCHONDRIAL"/>
    <property type="match status" value="1"/>
</dbReference>
<evidence type="ECO:0000313" key="8">
    <source>
        <dbReference type="Proteomes" id="UP000274922"/>
    </source>
</evidence>
<accession>A0A4V1ISW1</accession>
<evidence type="ECO:0000256" key="3">
    <source>
        <dbReference type="ARBA" id="ARBA00023186"/>
    </source>
</evidence>
<comment type="function">
    <text evidence="4">Plays an essential role in the assembly of succinate dehydrogenase (SDH), an enzyme complex (also referred to as respiratory complex II) that is a component of both the tricarboxylic acid (TCA) cycle and the mitochondrial electron transport chain, and which couples the oxidation of succinate to fumarate with the reduction of ubiquinone (coenzyme Q) to ubiquinol. Required for flavinylation (covalent attachment of FAD) of the flavoprotein subunit of the SDH catalytic dimer.</text>
</comment>
<organism evidence="5 7">
    <name type="scientific">Caulochytrium protostelioides</name>
    <dbReference type="NCBI Taxonomy" id="1555241"/>
    <lineage>
        <taxon>Eukaryota</taxon>
        <taxon>Fungi</taxon>
        <taxon>Fungi incertae sedis</taxon>
        <taxon>Chytridiomycota</taxon>
        <taxon>Chytridiomycota incertae sedis</taxon>
        <taxon>Chytridiomycetes</taxon>
        <taxon>Caulochytriales</taxon>
        <taxon>Caulochytriaceae</taxon>
        <taxon>Caulochytrium</taxon>
    </lineage>
</organism>
<dbReference type="InterPro" id="IPR028882">
    <property type="entry name" value="SDHAF2"/>
</dbReference>
<dbReference type="AlphaFoldDB" id="A0A4V1ISW1"/>
<comment type="subunit">
    <text evidence="4">Interacts with the flavoprotein subunit within the SDH catalytic dimer.</text>
</comment>
<dbReference type="GO" id="GO:0006121">
    <property type="term" value="P:mitochondrial electron transport, succinate to ubiquinone"/>
    <property type="evidence" value="ECO:0007669"/>
    <property type="project" value="UniProtKB-UniRule"/>
</dbReference>
<evidence type="ECO:0000313" key="6">
    <source>
        <dbReference type="EMBL" id="RKP04091.1"/>
    </source>
</evidence>
<dbReference type="InterPro" id="IPR005631">
    <property type="entry name" value="SDH"/>
</dbReference>
<dbReference type="STRING" id="1555241.A0A4V1ISW1"/>
<comment type="similarity">
    <text evidence="4">Belongs to the SDHAF2 family.</text>
</comment>
<reference evidence="6" key="2">
    <citation type="submission" date="2018-04" db="EMBL/GenBank/DDBJ databases">
        <title>Leveraging single-cell genomics to expand the Fungal Tree of Life.</title>
        <authorList>
            <consortium name="DOE Joint Genome Institute"/>
            <person name="Ahrendt S.R."/>
            <person name="Quandt C.A."/>
            <person name="Ciobanu D."/>
            <person name="Clum A."/>
            <person name="Salamov A."/>
            <person name="Andreopoulos B."/>
            <person name="Cheng J.-F."/>
            <person name="Woyke T."/>
            <person name="Pelin A."/>
            <person name="Henrissat B."/>
            <person name="Benny G.L."/>
            <person name="Smith M.E."/>
            <person name="James T.Y."/>
            <person name="Grigoriev I.V."/>
        </authorList>
    </citation>
    <scope>NUCLEOTIDE SEQUENCE</scope>
    <source>
        <strain evidence="6">ATCC 52028</strain>
    </source>
</reference>
<keyword evidence="3 4" id="KW-0143">Chaperone</keyword>
<proteinExistence type="inferred from homology"/>
<dbReference type="HAMAP" id="MF_03057">
    <property type="entry name" value="SDHAF2"/>
    <property type="match status" value="1"/>
</dbReference>
<gene>
    <name evidence="5" type="ORF">CAUPRSCDRAFT_9533</name>
    <name evidence="6" type="ORF">CXG81DRAFT_8710</name>
</gene>
<sequence length="109" mass="12324">MRPSRPHETVAGARARLRWSSRKRGCLESDLILSTFADRHLASLSDAEVAQYDALLEENDWDIYYWATQAKPVPADMQNSVMTKLQAHARNEARSILRMPDLKAPPSSS</sequence>
<dbReference type="InterPro" id="IPR036714">
    <property type="entry name" value="SDH_sf"/>
</dbReference>
<dbReference type="Proteomes" id="UP000274922">
    <property type="component" value="Unassembled WGS sequence"/>
</dbReference>
<comment type="subcellular location">
    <subcellularLocation>
        <location evidence="1 4">Mitochondrion matrix</location>
    </subcellularLocation>
</comment>
<dbReference type="OrthoDB" id="284292at2759"/>
<evidence type="ECO:0000256" key="1">
    <source>
        <dbReference type="ARBA" id="ARBA00004305"/>
    </source>
</evidence>
<dbReference type="EMBL" id="ML013977">
    <property type="protein sequence ID" value="RKO94937.1"/>
    <property type="molecule type" value="Genomic_DNA"/>
</dbReference>
<keyword evidence="8" id="KW-1185">Reference proteome</keyword>
<dbReference type="GO" id="GO:0034553">
    <property type="term" value="P:mitochondrial respiratory chain complex II assembly"/>
    <property type="evidence" value="ECO:0007669"/>
    <property type="project" value="TreeGrafter"/>
</dbReference>
<dbReference type="SUPFAM" id="SSF109910">
    <property type="entry name" value="YgfY-like"/>
    <property type="match status" value="1"/>
</dbReference>
<dbReference type="EMBL" id="ML014114">
    <property type="protein sequence ID" value="RKP04091.1"/>
    <property type="molecule type" value="Genomic_DNA"/>
</dbReference>
<dbReference type="FunFam" id="1.10.150.250:FF:000002">
    <property type="entry name" value="Succinate dehydrogenase assembly factor 2, mitochondrial"/>
    <property type="match status" value="1"/>
</dbReference>
<keyword evidence="2 4" id="KW-0496">Mitochondrion</keyword>